<feature type="transmembrane region" description="Helical" evidence="1">
    <location>
        <begin position="500"/>
        <end position="524"/>
    </location>
</feature>
<feature type="domain" description="TRAP C4-dicarboxylate transport system permease DctM subunit" evidence="2">
    <location>
        <begin position="123"/>
        <end position="562"/>
    </location>
</feature>
<feature type="transmembrane region" description="Helical" evidence="1">
    <location>
        <begin position="77"/>
        <end position="99"/>
    </location>
</feature>
<dbReference type="Proteomes" id="UP001144297">
    <property type="component" value="Unassembled WGS sequence"/>
</dbReference>
<feature type="transmembrane region" description="Helical" evidence="1">
    <location>
        <begin position="353"/>
        <end position="371"/>
    </location>
</feature>
<dbReference type="EMBL" id="BSDX01000001">
    <property type="protein sequence ID" value="GLI53843.1"/>
    <property type="molecule type" value="Genomic_DNA"/>
</dbReference>
<dbReference type="InterPro" id="IPR011853">
    <property type="entry name" value="TRAP_DctM-Dct_fused"/>
</dbReference>
<evidence type="ECO:0000313" key="4">
    <source>
        <dbReference type="Proteomes" id="UP001144297"/>
    </source>
</evidence>
<feature type="transmembrane region" description="Helical" evidence="1">
    <location>
        <begin position="38"/>
        <end position="56"/>
    </location>
</feature>
<dbReference type="PANTHER" id="PTHR43849:SF2">
    <property type="entry name" value="BLL3936 PROTEIN"/>
    <property type="match status" value="1"/>
</dbReference>
<keyword evidence="1" id="KW-1133">Transmembrane helix</keyword>
<keyword evidence="4" id="KW-1185">Reference proteome</keyword>
<proteinExistence type="predicted"/>
<feature type="transmembrane region" description="Helical" evidence="1">
    <location>
        <begin position="12"/>
        <end position="32"/>
    </location>
</feature>
<feature type="transmembrane region" description="Helical" evidence="1">
    <location>
        <begin position="134"/>
        <end position="151"/>
    </location>
</feature>
<dbReference type="NCBIfam" id="TIGR02123">
    <property type="entry name" value="TRAP_fused"/>
    <property type="match status" value="1"/>
</dbReference>
<evidence type="ECO:0000259" key="2">
    <source>
        <dbReference type="Pfam" id="PF06808"/>
    </source>
</evidence>
<comment type="caution">
    <text evidence="3">The sequence shown here is derived from an EMBL/GenBank/DDBJ whole genome shotgun (WGS) entry which is preliminary data.</text>
</comment>
<feature type="transmembrane region" description="Helical" evidence="1">
    <location>
        <begin position="544"/>
        <end position="563"/>
    </location>
</feature>
<dbReference type="Pfam" id="PF06808">
    <property type="entry name" value="DctM"/>
    <property type="match status" value="1"/>
</dbReference>
<feature type="transmembrane region" description="Helical" evidence="1">
    <location>
        <begin position="570"/>
        <end position="592"/>
    </location>
</feature>
<dbReference type="InterPro" id="IPR010656">
    <property type="entry name" value="DctM"/>
</dbReference>
<feature type="transmembrane region" description="Helical" evidence="1">
    <location>
        <begin position="418"/>
        <end position="443"/>
    </location>
</feature>
<feature type="transmembrane region" description="Helical" evidence="1">
    <location>
        <begin position="111"/>
        <end position="127"/>
    </location>
</feature>
<feature type="transmembrane region" description="Helical" evidence="1">
    <location>
        <begin position="191"/>
        <end position="212"/>
    </location>
</feature>
<keyword evidence="1" id="KW-0472">Membrane</keyword>
<organism evidence="3 4">
    <name type="scientific">Thermodesulfovibrio yellowstonii</name>
    <dbReference type="NCBI Taxonomy" id="28262"/>
    <lineage>
        <taxon>Bacteria</taxon>
        <taxon>Pseudomonadati</taxon>
        <taxon>Nitrospirota</taxon>
        <taxon>Thermodesulfovibrionia</taxon>
        <taxon>Thermodesulfovibrionales</taxon>
        <taxon>Thermodesulfovibrionaceae</taxon>
        <taxon>Thermodesulfovibrio</taxon>
    </lineage>
</organism>
<evidence type="ECO:0000256" key="1">
    <source>
        <dbReference type="SAM" id="Phobius"/>
    </source>
</evidence>
<keyword evidence="1" id="KW-0812">Transmembrane</keyword>
<feature type="transmembrane region" description="Helical" evidence="1">
    <location>
        <begin position="377"/>
        <end position="397"/>
    </location>
</feature>
<sequence length="654" mass="71131">MRELKGFWKLILNLLVGVWGIFILYTALLYALHPLLQGGISLSIGLAIVFLVYPFSKRMLKWNVPKFFQYLLTGTKNAPSFIDLIFIAISLIPCIYIMIHWEDIVRNPGVFEQYHLVLAVLLIISLLEGTRRALGLTIPILVLFFIIYTIAGPHIPGRFGHPGFSFTDILYQLYLMTEGIWGLLTDMASRIIAPFIIFGPILFATGVGSTVMELSTYFGGKIRGGPGHVAVISSSLFGMLSGSSVANAATTGSFTIPLMKKFGFSRAFAAAVEAAASSGGQIMPPIMGAGCFIMAEFLNIPYAHIMIAGLIPALIYFAGIAAGIWIEAGRTGMGKLPKELMPELKSILKPSRILGFVLPIGTLGVLLFMFFPAQICAAWAIVVSIIFFTFFGGPLKASELWKRIKSIWSGLYEGVVKALAWLMIMMACVQIAVSLISLTGFGVKVSELIIEISGYNVYLALIATMLTAIILGMGMTTTAAYVIAAAVLVPALQQMGINPLAAHLFIFYFAIKSGLTPPVCITVFTTTAIAGGSWLKAAWNSMKLGIGGYIMPFFFIFVPAYLMKGPVWEVLFIFIGAFVAMFAIEAGVLGYWKKPSTPLERALYISGGLIMMAPGHWTFVGLAIFIIGLLLEKFDVQIPIVAKRPAQIIRKPIS</sequence>
<feature type="transmembrane region" description="Helical" evidence="1">
    <location>
        <begin position="232"/>
        <end position="256"/>
    </location>
</feature>
<name>A0A9W6GEI3_9BACT</name>
<evidence type="ECO:0000313" key="3">
    <source>
        <dbReference type="EMBL" id="GLI53843.1"/>
    </source>
</evidence>
<dbReference type="PANTHER" id="PTHR43849">
    <property type="entry name" value="BLL3936 PROTEIN"/>
    <property type="match status" value="1"/>
</dbReference>
<gene>
    <name evidence="3" type="ORF">TISLANDTSLP1_15360</name>
</gene>
<accession>A0A9W6GEI3</accession>
<dbReference type="AlphaFoldDB" id="A0A9W6GEI3"/>
<feature type="transmembrane region" description="Helical" evidence="1">
    <location>
        <begin position="268"/>
        <end position="295"/>
    </location>
</feature>
<reference evidence="3" key="1">
    <citation type="submission" date="2022-12" db="EMBL/GenBank/DDBJ databases">
        <title>Reference genome sequencing for broad-spectrum identification of bacterial and archaeal isolates by mass spectrometry.</title>
        <authorList>
            <person name="Sekiguchi Y."/>
            <person name="Tourlousse D.M."/>
        </authorList>
    </citation>
    <scope>NUCLEOTIDE SEQUENCE</scope>
    <source>
        <strain evidence="3">TSL-P1</strain>
    </source>
</reference>
<feature type="transmembrane region" description="Helical" evidence="1">
    <location>
        <begin position="301"/>
        <end position="326"/>
    </location>
</feature>
<feature type="transmembrane region" description="Helical" evidence="1">
    <location>
        <begin position="455"/>
        <end position="488"/>
    </location>
</feature>
<feature type="transmembrane region" description="Helical" evidence="1">
    <location>
        <begin position="604"/>
        <end position="631"/>
    </location>
</feature>
<feature type="transmembrane region" description="Helical" evidence="1">
    <location>
        <begin position="163"/>
        <end position="184"/>
    </location>
</feature>
<protein>
    <submittedName>
        <fullName evidence="3">C4-dicarboxylate ABC transporter permease</fullName>
    </submittedName>
</protein>